<comment type="subcellular location">
    <subcellularLocation>
        <location evidence="1">Cell membrane</location>
        <topology evidence="1">Multi-pass membrane protein</topology>
    </subcellularLocation>
</comment>
<feature type="transmembrane region" description="Helical" evidence="8">
    <location>
        <begin position="246"/>
        <end position="269"/>
    </location>
</feature>
<feature type="transmembrane region" description="Helical" evidence="8">
    <location>
        <begin position="175"/>
        <end position="205"/>
    </location>
</feature>
<reference evidence="9 10" key="1">
    <citation type="submission" date="2019-07" db="EMBL/GenBank/DDBJ databases">
        <title>Quadrisphaera sp. strain DD2A genome sequencing and assembly.</title>
        <authorList>
            <person name="Kim I."/>
        </authorList>
    </citation>
    <scope>NUCLEOTIDE SEQUENCE [LARGE SCALE GENOMIC DNA]</scope>
    <source>
        <strain evidence="9 10">DD2A</strain>
    </source>
</reference>
<keyword evidence="3" id="KW-1003">Cell membrane</keyword>
<evidence type="ECO:0000256" key="1">
    <source>
        <dbReference type="ARBA" id="ARBA00004651"/>
    </source>
</evidence>
<comment type="caution">
    <text evidence="9">The sequence shown here is derived from an EMBL/GenBank/DDBJ whole genome shotgun (WGS) entry which is preliminary data.</text>
</comment>
<dbReference type="SUPFAM" id="SSF103473">
    <property type="entry name" value="MFS general substrate transporter"/>
    <property type="match status" value="1"/>
</dbReference>
<dbReference type="Proteomes" id="UP000321234">
    <property type="component" value="Unassembled WGS sequence"/>
</dbReference>
<feature type="compositionally biased region" description="Low complexity" evidence="7">
    <location>
        <begin position="473"/>
        <end position="492"/>
    </location>
</feature>
<organism evidence="9 10">
    <name type="scientific">Quadrisphaera setariae</name>
    <dbReference type="NCBI Taxonomy" id="2593304"/>
    <lineage>
        <taxon>Bacteria</taxon>
        <taxon>Bacillati</taxon>
        <taxon>Actinomycetota</taxon>
        <taxon>Actinomycetes</taxon>
        <taxon>Kineosporiales</taxon>
        <taxon>Kineosporiaceae</taxon>
        <taxon>Quadrisphaera</taxon>
    </lineage>
</organism>
<keyword evidence="6 8" id="KW-0472">Membrane</keyword>
<sequence length="506" mass="51910">MTTPVGAARRPPEEAPLAARALAPLAHRPYRTYLAGHAVASTGVWMQNIATDWLVLELTGSPAAVGITMACQFAPVLLLGLHAGQLADRFPKRTLLMLTQAAFLTLTATIALVTLTGVATAPLVWALALVTGCVTAVDGPARQAFAGELVPAEHLRGAVSLNSAVFQTSRLLGPAVAATLISTVGTGWAFAATAVCFTAPLVALARLRPADLLTRSAAGPSRPPGAPRDRGGVRDALAHVRQRPHVAVTIVLVGVVGTFGLNFPVVLTAMATDVLHGGPELYGAFNTALALGSTAGALVAGTRATTRLRLIVAACLGFGALQAAASLAPNAAVLLVVLVAVGLVNLAFQAMANSSVQLWVDPELRGRVMGLYLLAFVGGTPLGAPLVGWITETWGARVGLAFCGLVPAGAAVVVAVLLARRVGVHPRAAVGRVVAARAGDLRIASSAWLPAARASSSSEVTRPAWRRPRRPSSRPLPAGATWRSSRSSAAAPRRTRRAASRTGSVG</sequence>
<evidence type="ECO:0000256" key="7">
    <source>
        <dbReference type="SAM" id="MobiDB-lite"/>
    </source>
</evidence>
<dbReference type="Gene3D" id="1.20.1250.20">
    <property type="entry name" value="MFS general substrate transporter like domains"/>
    <property type="match status" value="2"/>
</dbReference>
<feature type="transmembrane region" description="Helical" evidence="8">
    <location>
        <begin position="281"/>
        <end position="301"/>
    </location>
</feature>
<feature type="transmembrane region" description="Helical" evidence="8">
    <location>
        <begin position="95"/>
        <end position="119"/>
    </location>
</feature>
<evidence type="ECO:0000256" key="4">
    <source>
        <dbReference type="ARBA" id="ARBA00022692"/>
    </source>
</evidence>
<name>A0A5C8ZBS0_9ACTN</name>
<keyword evidence="10" id="KW-1185">Reference proteome</keyword>
<feature type="transmembrane region" description="Helical" evidence="8">
    <location>
        <begin position="396"/>
        <end position="419"/>
    </location>
</feature>
<feature type="transmembrane region" description="Helical" evidence="8">
    <location>
        <begin position="369"/>
        <end position="390"/>
    </location>
</feature>
<dbReference type="InterPro" id="IPR010290">
    <property type="entry name" value="TM_effector"/>
</dbReference>
<dbReference type="AlphaFoldDB" id="A0A5C8ZBS0"/>
<keyword evidence="2" id="KW-0813">Transport</keyword>
<feature type="transmembrane region" description="Helical" evidence="8">
    <location>
        <begin position="308"/>
        <end position="325"/>
    </location>
</feature>
<proteinExistence type="predicted"/>
<evidence type="ECO:0000256" key="8">
    <source>
        <dbReference type="SAM" id="Phobius"/>
    </source>
</evidence>
<dbReference type="CDD" id="cd06173">
    <property type="entry name" value="MFS_MefA_like"/>
    <property type="match status" value="1"/>
</dbReference>
<protein>
    <submittedName>
        <fullName evidence="9">MFS transporter</fullName>
    </submittedName>
</protein>
<feature type="transmembrane region" description="Helical" evidence="8">
    <location>
        <begin position="331"/>
        <end position="348"/>
    </location>
</feature>
<dbReference type="PANTHER" id="PTHR23513:SF11">
    <property type="entry name" value="STAPHYLOFERRIN A TRANSPORTER"/>
    <property type="match status" value="1"/>
</dbReference>
<evidence type="ECO:0000256" key="3">
    <source>
        <dbReference type="ARBA" id="ARBA00022475"/>
    </source>
</evidence>
<dbReference type="PANTHER" id="PTHR23513">
    <property type="entry name" value="INTEGRAL MEMBRANE EFFLUX PROTEIN-RELATED"/>
    <property type="match status" value="1"/>
</dbReference>
<feature type="region of interest" description="Disordered" evidence="7">
    <location>
        <begin position="459"/>
        <end position="506"/>
    </location>
</feature>
<gene>
    <name evidence="9" type="ORF">FMM08_15125</name>
</gene>
<dbReference type="InterPro" id="IPR036259">
    <property type="entry name" value="MFS_trans_sf"/>
</dbReference>
<keyword evidence="5 8" id="KW-1133">Transmembrane helix</keyword>
<dbReference type="Pfam" id="PF05977">
    <property type="entry name" value="MFS_3"/>
    <property type="match status" value="1"/>
</dbReference>
<evidence type="ECO:0000256" key="2">
    <source>
        <dbReference type="ARBA" id="ARBA00022448"/>
    </source>
</evidence>
<dbReference type="EMBL" id="VKAC01000009">
    <property type="protein sequence ID" value="TXR55217.1"/>
    <property type="molecule type" value="Genomic_DNA"/>
</dbReference>
<evidence type="ECO:0000313" key="10">
    <source>
        <dbReference type="Proteomes" id="UP000321234"/>
    </source>
</evidence>
<evidence type="ECO:0000256" key="6">
    <source>
        <dbReference type="ARBA" id="ARBA00023136"/>
    </source>
</evidence>
<keyword evidence="4 8" id="KW-0812">Transmembrane</keyword>
<accession>A0A5C8ZBS0</accession>
<evidence type="ECO:0000256" key="5">
    <source>
        <dbReference type="ARBA" id="ARBA00022989"/>
    </source>
</evidence>
<dbReference type="GO" id="GO:0005886">
    <property type="term" value="C:plasma membrane"/>
    <property type="evidence" value="ECO:0007669"/>
    <property type="project" value="UniProtKB-SubCell"/>
</dbReference>
<evidence type="ECO:0000313" key="9">
    <source>
        <dbReference type="EMBL" id="TXR55217.1"/>
    </source>
</evidence>
<dbReference type="OrthoDB" id="9775268at2"/>